<feature type="transmembrane region" description="Helical" evidence="1">
    <location>
        <begin position="341"/>
        <end position="357"/>
    </location>
</feature>
<organism evidence="2 3">
    <name type="scientific">Halorubellus litoreus</name>
    <dbReference type="NCBI Taxonomy" id="755308"/>
    <lineage>
        <taxon>Archaea</taxon>
        <taxon>Methanobacteriati</taxon>
        <taxon>Methanobacteriota</taxon>
        <taxon>Stenosarchaea group</taxon>
        <taxon>Halobacteria</taxon>
        <taxon>Halobacteriales</taxon>
        <taxon>Halorubellaceae</taxon>
        <taxon>Halorubellus</taxon>
    </lineage>
</organism>
<sequence>MSALHRAIAVTFAVLAVASVLAPLAVVPATASTPPDPVCPVCARHVEYASDDAGVELEVVESEVVMRVQDDDSARFRARVTVTNDTASALRGNESAVDAVVDEAFEYRYVGDERGARNVTASFAGDELVVAWTIPDAARSGPGGTTILTLFGESRVGVQLNADRLVLYGDDDARVVNAPRSGVVEDLAATGNGSLDGERVVWNGNADYDAPGHLESGTYVAFAPSEGVVASAGGELGVALAVGPAMLGDAVMAGGPSALVLAAALAACLFVLGGSSDPARDARWLAVVAALAVVGGGAYALVDGYGPLLDRNLELLALPAGIAAFGALTARAPAVANLREAALRVAGTVGVGGAIAVALSGSFVNVVVATFTVAVGGFYLVGVYDGRVGWPVAAVTALVLATPVLAVLPATPVGGFGPGFVAFIVTPVALVAALVGVVAYRIGAGKPVTGERVVERAQTA</sequence>
<dbReference type="AlphaFoldDB" id="A0ABD5V6U7"/>
<feature type="transmembrane region" description="Helical" evidence="1">
    <location>
        <begin position="420"/>
        <end position="442"/>
    </location>
</feature>
<feature type="transmembrane region" description="Helical" evidence="1">
    <location>
        <begin position="363"/>
        <end position="381"/>
    </location>
</feature>
<dbReference type="RefSeq" id="WP_336348319.1">
    <property type="nucleotide sequence ID" value="NZ_JAZAQL010000001.1"/>
</dbReference>
<evidence type="ECO:0000313" key="2">
    <source>
        <dbReference type="EMBL" id="MFC6951280.1"/>
    </source>
</evidence>
<keyword evidence="1" id="KW-0472">Membrane</keyword>
<keyword evidence="3" id="KW-1185">Reference proteome</keyword>
<reference evidence="2 3" key="1">
    <citation type="journal article" date="2019" name="Int. J. Syst. Evol. Microbiol.">
        <title>The Global Catalogue of Microorganisms (GCM) 10K type strain sequencing project: providing services to taxonomists for standard genome sequencing and annotation.</title>
        <authorList>
            <consortium name="The Broad Institute Genomics Platform"/>
            <consortium name="The Broad Institute Genome Sequencing Center for Infectious Disease"/>
            <person name="Wu L."/>
            <person name="Ma J."/>
        </authorList>
    </citation>
    <scope>NUCLEOTIDE SEQUENCE [LARGE SCALE GENOMIC DNA]</scope>
    <source>
        <strain evidence="2 3">GX26</strain>
    </source>
</reference>
<gene>
    <name evidence="2" type="ORF">ACFQGB_00260</name>
</gene>
<dbReference type="Proteomes" id="UP001596395">
    <property type="component" value="Unassembled WGS sequence"/>
</dbReference>
<name>A0ABD5V6U7_9EURY</name>
<keyword evidence="1" id="KW-1133">Transmembrane helix</keyword>
<proteinExistence type="predicted"/>
<evidence type="ECO:0000313" key="3">
    <source>
        <dbReference type="Proteomes" id="UP001596395"/>
    </source>
</evidence>
<keyword evidence="1" id="KW-0812">Transmembrane</keyword>
<feature type="transmembrane region" description="Helical" evidence="1">
    <location>
        <begin position="388"/>
        <end position="408"/>
    </location>
</feature>
<feature type="transmembrane region" description="Helical" evidence="1">
    <location>
        <begin position="250"/>
        <end position="272"/>
    </location>
</feature>
<evidence type="ECO:0000256" key="1">
    <source>
        <dbReference type="SAM" id="Phobius"/>
    </source>
</evidence>
<comment type="caution">
    <text evidence="2">The sequence shown here is derived from an EMBL/GenBank/DDBJ whole genome shotgun (WGS) entry which is preliminary data.</text>
</comment>
<accession>A0ABD5V6U7</accession>
<feature type="transmembrane region" description="Helical" evidence="1">
    <location>
        <begin position="314"/>
        <end position="334"/>
    </location>
</feature>
<dbReference type="EMBL" id="JBHSXN010000001">
    <property type="protein sequence ID" value="MFC6951280.1"/>
    <property type="molecule type" value="Genomic_DNA"/>
</dbReference>
<feature type="transmembrane region" description="Helical" evidence="1">
    <location>
        <begin position="284"/>
        <end position="302"/>
    </location>
</feature>
<protein>
    <submittedName>
        <fullName evidence="2">Uncharacterized protein</fullName>
    </submittedName>
</protein>